<accession>A0AA36Y5W7</accession>
<dbReference type="EMBL" id="AGEL01000006">
    <property type="protein sequence ID" value="EHO17480.1"/>
    <property type="molecule type" value="Genomic_DNA"/>
</dbReference>
<dbReference type="InterPro" id="IPR001279">
    <property type="entry name" value="Metallo-B-lactamas"/>
</dbReference>
<dbReference type="Proteomes" id="UP000018466">
    <property type="component" value="Unassembled WGS sequence"/>
</dbReference>
<evidence type="ECO:0000259" key="1">
    <source>
        <dbReference type="Pfam" id="PF12706"/>
    </source>
</evidence>
<keyword evidence="3" id="KW-1185">Reference proteome</keyword>
<dbReference type="Gene3D" id="3.60.15.10">
    <property type="entry name" value="Ribonuclease Z/Hydroxyacylglutathione hydrolase-like"/>
    <property type="match status" value="1"/>
</dbReference>
<dbReference type="SUPFAM" id="SSF56281">
    <property type="entry name" value="Metallo-hydrolase/oxidoreductase"/>
    <property type="match status" value="1"/>
</dbReference>
<feature type="domain" description="Metallo-beta-lactamase" evidence="1">
    <location>
        <begin position="13"/>
        <end position="137"/>
    </location>
</feature>
<proteinExistence type="predicted"/>
<evidence type="ECO:0000313" key="2">
    <source>
        <dbReference type="EMBL" id="EHO17480.1"/>
    </source>
</evidence>
<name>A0AA36Y5W7_9FIRM</name>
<comment type="caution">
    <text evidence="2">The sequence shown here is derived from an EMBL/GenBank/DDBJ whole genome shotgun (WGS) entry which is preliminary data.</text>
</comment>
<reference evidence="2 3" key="1">
    <citation type="submission" date="2011-10" db="EMBL/GenBank/DDBJ databases">
        <title>The Genome Sequence of Lachnospiraceae bacterium ACC2.</title>
        <authorList>
            <consortium name="The Broad Institute Genome Sequencing Platform"/>
            <person name="Earl A."/>
            <person name="Ward D."/>
            <person name="Feldgarden M."/>
            <person name="Gevers D."/>
            <person name="Sizova M."/>
            <person name="Hazen A."/>
            <person name="Epstein S."/>
            <person name="Young S.K."/>
            <person name="Zeng Q."/>
            <person name="Gargeya S."/>
            <person name="Fitzgerald M."/>
            <person name="Haas B."/>
            <person name="Abouelleil A."/>
            <person name="Alvarado L."/>
            <person name="Arachchi H.M."/>
            <person name="Berlin A."/>
            <person name="Brown A."/>
            <person name="Chapman S.B."/>
            <person name="Chen Z."/>
            <person name="Dunbar C."/>
            <person name="Freedman E."/>
            <person name="Gearin G."/>
            <person name="Goldberg J."/>
            <person name="Griggs A."/>
            <person name="Gujja S."/>
            <person name="Heiman D."/>
            <person name="Howarth C."/>
            <person name="Larson L."/>
            <person name="Lui A."/>
            <person name="MacDonald P.J.P."/>
            <person name="Montmayeur A."/>
            <person name="Murphy C."/>
            <person name="Neiman D."/>
            <person name="Pearson M."/>
            <person name="Priest M."/>
            <person name="Roberts A."/>
            <person name="Saif S."/>
            <person name="Shea T."/>
            <person name="Shenoy N."/>
            <person name="Sisk P."/>
            <person name="Stolte C."/>
            <person name="Sykes S."/>
            <person name="Wortman J."/>
            <person name="Nusbaum C."/>
            <person name="Birren B."/>
        </authorList>
    </citation>
    <scope>NUCLEOTIDE SEQUENCE [LARGE SCALE GENOMIC DNA]</scope>
    <source>
        <strain evidence="2 3">ACC2</strain>
    </source>
</reference>
<organism evidence="2 3">
    <name type="scientific">Stomatobaculum longum</name>
    <dbReference type="NCBI Taxonomy" id="796942"/>
    <lineage>
        <taxon>Bacteria</taxon>
        <taxon>Bacillati</taxon>
        <taxon>Bacillota</taxon>
        <taxon>Clostridia</taxon>
        <taxon>Lachnospirales</taxon>
        <taxon>Lachnospiraceae</taxon>
        <taxon>Stomatobaculum</taxon>
    </lineage>
</organism>
<dbReference type="Pfam" id="PF12706">
    <property type="entry name" value="Lactamase_B_2"/>
    <property type="match status" value="1"/>
</dbReference>
<evidence type="ECO:0000313" key="3">
    <source>
        <dbReference type="Proteomes" id="UP000018466"/>
    </source>
</evidence>
<dbReference type="PANTHER" id="PTHR42967:SF1">
    <property type="entry name" value="MBL FOLD METALLO-HYDROLASE"/>
    <property type="match status" value="1"/>
</dbReference>
<protein>
    <recommendedName>
        <fullName evidence="1">Metallo-beta-lactamase domain-containing protein</fullName>
    </recommendedName>
</protein>
<gene>
    <name evidence="2" type="ORF">HMPREF9623_01079</name>
</gene>
<sequence>MNLLFDYYRGELPVPDPDKPLFVFVSHAHPDHFQKSIFSLAERADNVVYFLSDDIRRSALPLWVQGNVRLLAPETETELCRLVRDAKSGEPRQETFLKVNTYRSTDEGVAFLVDTAEARIYHAGDLNDWHWEENTAAENNAQRTLYLEELREIRAEVERSKRIPDIAFVPVDSRLGADYWRGADAYMREVGARYLVPMHLYGDASVIQKLREREASRPYRDRILGTGREGEVFTL</sequence>
<dbReference type="PANTHER" id="PTHR42967">
    <property type="entry name" value="METAL DEPENDENT HYDROLASE"/>
    <property type="match status" value="1"/>
</dbReference>
<dbReference type="InterPro" id="IPR036866">
    <property type="entry name" value="RibonucZ/Hydroxyglut_hydro"/>
</dbReference>
<dbReference type="AlphaFoldDB" id="A0AA36Y5W7"/>